<evidence type="ECO:0000256" key="2">
    <source>
        <dbReference type="ARBA" id="ARBA00023163"/>
    </source>
</evidence>
<keyword evidence="2" id="KW-0804">Transcription</keyword>
<dbReference type="Proteomes" id="UP001385892">
    <property type="component" value="Unassembled WGS sequence"/>
</dbReference>
<reference evidence="3 4" key="1">
    <citation type="submission" date="2024-03" db="EMBL/GenBank/DDBJ databases">
        <title>Novel species of the genus Variovorax.</title>
        <authorList>
            <person name="Liu Q."/>
            <person name="Xin Y.-H."/>
        </authorList>
    </citation>
    <scope>NUCLEOTIDE SEQUENCE [LARGE SCALE GENOMIC DNA]</scope>
    <source>
        <strain evidence="3 4">KACC 18900</strain>
    </source>
</reference>
<gene>
    <name evidence="3" type="ORF">WKW82_35005</name>
</gene>
<dbReference type="Gene3D" id="1.10.10.2690">
    <property type="match status" value="1"/>
</dbReference>
<evidence type="ECO:0000313" key="3">
    <source>
        <dbReference type="EMBL" id="MEJ8851882.1"/>
    </source>
</evidence>
<keyword evidence="1" id="KW-0805">Transcription regulation</keyword>
<accession>A0ABU8WWH3</accession>
<evidence type="ECO:0000256" key="1">
    <source>
        <dbReference type="ARBA" id="ARBA00023015"/>
    </source>
</evidence>
<evidence type="ECO:0000313" key="4">
    <source>
        <dbReference type="Proteomes" id="UP001385892"/>
    </source>
</evidence>
<sequence>MIVDEPILERVLRERRFDGQTAEIARRMFLQNEAPQKLALEYALLDKRIYAIRAEVVKQVKKFALPEGWSEVTLRGPADAVKAAHAVFKRRMREHEQASRE</sequence>
<keyword evidence="4" id="KW-1185">Reference proteome</keyword>
<comment type="caution">
    <text evidence="3">The sequence shown here is derived from an EMBL/GenBank/DDBJ whole genome shotgun (WGS) entry which is preliminary data.</text>
</comment>
<name>A0ABU8WWH3_9BURK</name>
<dbReference type="EMBL" id="JBBKZT010000028">
    <property type="protein sequence ID" value="MEJ8851882.1"/>
    <property type="molecule type" value="Genomic_DNA"/>
</dbReference>
<organism evidence="3 4">
    <name type="scientific">Variovorax rhizosphaerae</name>
    <dbReference type="NCBI Taxonomy" id="1836200"/>
    <lineage>
        <taxon>Bacteria</taxon>
        <taxon>Pseudomonadati</taxon>
        <taxon>Pseudomonadota</taxon>
        <taxon>Betaproteobacteria</taxon>
        <taxon>Burkholderiales</taxon>
        <taxon>Comamonadaceae</taxon>
        <taxon>Variovorax</taxon>
    </lineage>
</organism>
<dbReference type="RefSeq" id="WP_340347685.1">
    <property type="nucleotide sequence ID" value="NZ_JBBKZT010000028.1"/>
</dbReference>
<dbReference type="InterPro" id="IPR053721">
    <property type="entry name" value="Fimbrial_Adhesin_Reg"/>
</dbReference>
<protein>
    <submittedName>
        <fullName evidence="3">Uncharacterized protein</fullName>
    </submittedName>
</protein>
<proteinExistence type="predicted"/>